<reference evidence="3" key="2">
    <citation type="submission" date="2015-01" db="EMBL/GenBank/DDBJ databases">
        <title>Evolutionary Origins and Diversification of the Mycorrhizal Mutualists.</title>
        <authorList>
            <consortium name="DOE Joint Genome Institute"/>
            <consortium name="Mycorrhizal Genomics Consortium"/>
            <person name="Kohler A."/>
            <person name="Kuo A."/>
            <person name="Nagy L.G."/>
            <person name="Floudas D."/>
            <person name="Copeland A."/>
            <person name="Barry K.W."/>
            <person name="Cichocki N."/>
            <person name="Veneault-Fourrey C."/>
            <person name="LaButti K."/>
            <person name="Lindquist E.A."/>
            <person name="Lipzen A."/>
            <person name="Lundell T."/>
            <person name="Morin E."/>
            <person name="Murat C."/>
            <person name="Riley R."/>
            <person name="Ohm R."/>
            <person name="Sun H."/>
            <person name="Tunlid A."/>
            <person name="Henrissat B."/>
            <person name="Grigoriev I.V."/>
            <person name="Hibbett D.S."/>
            <person name="Martin F."/>
        </authorList>
    </citation>
    <scope>NUCLEOTIDE SEQUENCE [LARGE SCALE GENOMIC DNA]</scope>
    <source>
        <strain evidence="3">MUT 4182</strain>
    </source>
</reference>
<reference evidence="2 3" key="1">
    <citation type="submission" date="2014-04" db="EMBL/GenBank/DDBJ databases">
        <authorList>
            <consortium name="DOE Joint Genome Institute"/>
            <person name="Kuo A."/>
            <person name="Girlanda M."/>
            <person name="Perotto S."/>
            <person name="Kohler A."/>
            <person name="Nagy L.G."/>
            <person name="Floudas D."/>
            <person name="Copeland A."/>
            <person name="Barry K.W."/>
            <person name="Cichocki N."/>
            <person name="Veneault-Fourrey C."/>
            <person name="LaButti K."/>
            <person name="Lindquist E.A."/>
            <person name="Lipzen A."/>
            <person name="Lundell T."/>
            <person name="Morin E."/>
            <person name="Murat C."/>
            <person name="Sun H."/>
            <person name="Tunlid A."/>
            <person name="Henrissat B."/>
            <person name="Grigoriev I.V."/>
            <person name="Hibbett D.S."/>
            <person name="Martin F."/>
            <person name="Nordberg H.P."/>
            <person name="Cantor M.N."/>
            <person name="Hua S.X."/>
        </authorList>
    </citation>
    <scope>NUCLEOTIDE SEQUENCE [LARGE SCALE GENOMIC DNA]</scope>
    <source>
        <strain evidence="2 3">MUT 4182</strain>
    </source>
</reference>
<feature type="region of interest" description="Disordered" evidence="1">
    <location>
        <begin position="225"/>
        <end position="260"/>
    </location>
</feature>
<name>A0A0C3LLH4_9AGAM</name>
<protein>
    <submittedName>
        <fullName evidence="2">Carbohydrate-binding module family 1 protein</fullName>
    </submittedName>
</protein>
<proteinExistence type="predicted"/>
<evidence type="ECO:0000313" key="3">
    <source>
        <dbReference type="Proteomes" id="UP000054248"/>
    </source>
</evidence>
<keyword evidence="3" id="KW-1185">Reference proteome</keyword>
<gene>
    <name evidence="2" type="ORF">M407DRAFT_28283</name>
</gene>
<evidence type="ECO:0000256" key="1">
    <source>
        <dbReference type="SAM" id="MobiDB-lite"/>
    </source>
</evidence>
<dbReference type="Proteomes" id="UP000054248">
    <property type="component" value="Unassembled WGS sequence"/>
</dbReference>
<organism evidence="2 3">
    <name type="scientific">Tulasnella calospora MUT 4182</name>
    <dbReference type="NCBI Taxonomy" id="1051891"/>
    <lineage>
        <taxon>Eukaryota</taxon>
        <taxon>Fungi</taxon>
        <taxon>Dikarya</taxon>
        <taxon>Basidiomycota</taxon>
        <taxon>Agaricomycotina</taxon>
        <taxon>Agaricomycetes</taxon>
        <taxon>Cantharellales</taxon>
        <taxon>Tulasnellaceae</taxon>
        <taxon>Tulasnella</taxon>
    </lineage>
</organism>
<dbReference type="HOGENOM" id="CLU_728006_0_0_1"/>
<sequence>MTTITFGVPAEVTASGYTQAAPWVHQFIQIPPPWDLELSIVIPPFPDSGLNHPLKYMGTCKVYGEAIIVSKLRDPQTEGITCEQQETPAKMEIRFRRIKPEIKSLLPGLTRHLSKSCQTPIGTMSLLRYPSGQAFLDVQRAQEGSPAKVKIAEFIDLGRQITRTLGQTPSGITSQPVELDLYLIKIAPALPPAESFSWRHPSALPHIPGTSLSLLRNVLDARKTAVQPSNETPAATFVAESSGYTETRTDPSPVSQSNGKEENAVLHDVAILCPKAKISRTEFVQFLKELQAFTLRDGRLKEFFNGGRDKRDPAYLEASVFTGLPKTFWRDLFELGAFWSNEEKDRSNLQKCLHDWQHEEKDTTAGVHLRDFKKAKSPDT</sequence>
<evidence type="ECO:0000313" key="2">
    <source>
        <dbReference type="EMBL" id="KIO22207.1"/>
    </source>
</evidence>
<accession>A0A0C3LLH4</accession>
<feature type="compositionally biased region" description="Polar residues" evidence="1">
    <location>
        <begin position="242"/>
        <end position="258"/>
    </location>
</feature>
<dbReference type="EMBL" id="KN823116">
    <property type="protein sequence ID" value="KIO22207.1"/>
    <property type="molecule type" value="Genomic_DNA"/>
</dbReference>
<dbReference type="AlphaFoldDB" id="A0A0C3LLH4"/>